<sequence length="737" mass="80482">MTKITKEIRLGEQTLILETGEIARQADGAVFARMGGTQVLVTVVGRKEGGEKNDFFPLTVNYQEKTYAVGKIPGGFNKREGRPSENETLISRLMDRPIRPLFPKGFRNEVQIIATVMSLDPEAPSDIIAMIGASAALAISGMPFLEPIGAARVGYKDGIYILNPGYKAIQESELDLVVAGTQDAILMVESEARELTEEIMLGAVLFGHEMMKGVIKAIKELAAEAGKPAWGWTAPATDESLKERIRELATEPFTDAYQIKDKQQRYQRLDEVRQSILDKLTAEQEELDADVAVDMMSSLEKSIVRHRILDGEPRIDGRDNKTVRPISIRTKCLERTHGSVLFTRGETQAIVVATLGNDRDAQILDGLSGESKDRFMLHYNFPPYSVGETGMVGSPKRREIGHGRLAKRSLMAVLPSTTDFPYVLRVVSEITESNGSSSMATVCGSSLALMDAGVPLKAPVAGVAMGLIKEEDRFAVLTDILGDEDHLGDMDFKVAGTEKGVTALQMDIKITGITREIMEQALEQALAGRMHILGVMNNALSEHREELSQHAPRIMTMKVAEDKIRTIIGKGGATIKGLIESTGVSIDIDDSGVVQLFSPDMVALEEAQRQIKALIAEVEVGQTYSGKVSKIVDFGAFINLLPGKDGLLHISQICSDRSQKVESVLSEGVEIEVFVAGVDKQGRVKLEWKDKPQQPAAEGKTENVKQREGGEEEEAVVVDLADEKVLEDEKPVGSKED</sequence>
<dbReference type="InterPro" id="IPR004088">
    <property type="entry name" value="KH_dom_type_1"/>
</dbReference>
<accession>A0A0W0Z6E4</accession>
<dbReference type="SMART" id="SM00316">
    <property type="entry name" value="S1"/>
    <property type="match status" value="1"/>
</dbReference>
<name>A0A0W0Z6E4_LEGSP</name>
<dbReference type="InterPro" id="IPR001247">
    <property type="entry name" value="ExoRNase_PH_dom1"/>
</dbReference>
<organism evidence="11 12">
    <name type="scientific">Legionella spiritensis</name>
    <dbReference type="NCBI Taxonomy" id="452"/>
    <lineage>
        <taxon>Bacteria</taxon>
        <taxon>Pseudomonadati</taxon>
        <taxon>Pseudomonadota</taxon>
        <taxon>Gammaproteobacteria</taxon>
        <taxon>Legionellales</taxon>
        <taxon>Legionellaceae</taxon>
        <taxon>Legionella</taxon>
    </lineage>
</organism>
<feature type="compositionally biased region" description="Basic and acidic residues" evidence="9">
    <location>
        <begin position="699"/>
        <end position="709"/>
    </location>
</feature>
<keyword evidence="2 8" id="KW-0963">Cytoplasm</keyword>
<comment type="function">
    <text evidence="8">Involved in mRNA degradation. Catalyzes the phosphorolysis of single-stranded polyribonucleotides processively in the 3'- to 5'-direction.</text>
</comment>
<dbReference type="Pfam" id="PF00013">
    <property type="entry name" value="KH_1"/>
    <property type="match status" value="1"/>
</dbReference>
<dbReference type="InterPro" id="IPR012340">
    <property type="entry name" value="NA-bd_OB-fold"/>
</dbReference>
<dbReference type="Gene3D" id="3.30.230.70">
    <property type="entry name" value="GHMP Kinase, N-terminal domain"/>
    <property type="match status" value="2"/>
</dbReference>
<keyword evidence="6 8" id="KW-0460">Magnesium</keyword>
<feature type="binding site" evidence="8">
    <location>
        <position position="485"/>
    </location>
    <ligand>
        <name>Mg(2+)</name>
        <dbReference type="ChEBI" id="CHEBI:18420"/>
    </ligand>
</feature>
<dbReference type="PANTHER" id="PTHR11252:SF0">
    <property type="entry name" value="POLYRIBONUCLEOTIDE NUCLEOTIDYLTRANSFERASE 1, MITOCHONDRIAL"/>
    <property type="match status" value="1"/>
</dbReference>
<dbReference type="GO" id="GO:0006396">
    <property type="term" value="P:RNA processing"/>
    <property type="evidence" value="ECO:0007669"/>
    <property type="project" value="InterPro"/>
</dbReference>
<dbReference type="Pfam" id="PF01138">
    <property type="entry name" value="RNase_PH"/>
    <property type="match status" value="2"/>
</dbReference>
<evidence type="ECO:0000259" key="10">
    <source>
        <dbReference type="PROSITE" id="PS50126"/>
    </source>
</evidence>
<dbReference type="FunFam" id="3.30.230.70:FF:000001">
    <property type="entry name" value="Polyribonucleotide nucleotidyltransferase"/>
    <property type="match status" value="1"/>
</dbReference>
<feature type="region of interest" description="Disordered" evidence="9">
    <location>
        <begin position="687"/>
        <end position="720"/>
    </location>
</feature>
<dbReference type="RefSeq" id="WP_058482820.1">
    <property type="nucleotide sequence ID" value="NZ_CAAAII010000002.1"/>
</dbReference>
<dbReference type="GO" id="GO:0006402">
    <property type="term" value="P:mRNA catabolic process"/>
    <property type="evidence" value="ECO:0007669"/>
    <property type="project" value="UniProtKB-UniRule"/>
</dbReference>
<dbReference type="PANTHER" id="PTHR11252">
    <property type="entry name" value="POLYRIBONUCLEOTIDE NUCLEOTIDYLTRANSFERASE"/>
    <property type="match status" value="1"/>
</dbReference>
<dbReference type="OrthoDB" id="9804305at2"/>
<dbReference type="NCBIfam" id="TIGR03591">
    <property type="entry name" value="polynuc_phos"/>
    <property type="match status" value="1"/>
</dbReference>
<dbReference type="FunFam" id="3.30.1370.10:FF:000001">
    <property type="entry name" value="Polyribonucleotide nucleotidyltransferase"/>
    <property type="match status" value="1"/>
</dbReference>
<dbReference type="GO" id="GO:0004654">
    <property type="term" value="F:polyribonucleotide nucleotidyltransferase activity"/>
    <property type="evidence" value="ECO:0007669"/>
    <property type="project" value="UniProtKB-UniRule"/>
</dbReference>
<dbReference type="InterPro" id="IPR015847">
    <property type="entry name" value="ExoRNase_PH_dom2"/>
</dbReference>
<dbReference type="CDD" id="cd04472">
    <property type="entry name" value="S1_PNPase"/>
    <property type="match status" value="1"/>
</dbReference>
<keyword evidence="4 8" id="KW-0548">Nucleotidyltransferase</keyword>
<dbReference type="InterPro" id="IPR015848">
    <property type="entry name" value="PNPase_PH_RNA-bd_bac/org-type"/>
</dbReference>
<evidence type="ECO:0000256" key="4">
    <source>
        <dbReference type="ARBA" id="ARBA00022695"/>
    </source>
</evidence>
<comment type="caution">
    <text evidence="11">The sequence shown here is derived from an EMBL/GenBank/DDBJ whole genome shotgun (WGS) entry which is preliminary data.</text>
</comment>
<dbReference type="SUPFAM" id="SSF54791">
    <property type="entry name" value="Eukaryotic type KH-domain (KH-domain type I)"/>
    <property type="match status" value="1"/>
</dbReference>
<comment type="subunit">
    <text evidence="8">Component of the RNA degradosome, which is a multiprotein complex involved in RNA processing and mRNA degradation.</text>
</comment>
<dbReference type="GO" id="GO:0005829">
    <property type="term" value="C:cytosol"/>
    <property type="evidence" value="ECO:0007669"/>
    <property type="project" value="UniProtKB-ARBA"/>
</dbReference>
<keyword evidence="3 8" id="KW-0808">Transferase</keyword>
<dbReference type="NCBIfam" id="NF008805">
    <property type="entry name" value="PRK11824.1"/>
    <property type="match status" value="1"/>
</dbReference>
<evidence type="ECO:0000256" key="5">
    <source>
        <dbReference type="ARBA" id="ARBA00022723"/>
    </source>
</evidence>
<dbReference type="Gene3D" id="3.30.1370.10">
    <property type="entry name" value="K Homology domain, type 1"/>
    <property type="match status" value="1"/>
</dbReference>
<evidence type="ECO:0000256" key="8">
    <source>
        <dbReference type="HAMAP-Rule" id="MF_01595"/>
    </source>
</evidence>
<evidence type="ECO:0000256" key="2">
    <source>
        <dbReference type="ARBA" id="ARBA00022490"/>
    </source>
</evidence>
<dbReference type="HAMAP" id="MF_01595">
    <property type="entry name" value="PNPase"/>
    <property type="match status" value="1"/>
</dbReference>
<evidence type="ECO:0000256" key="6">
    <source>
        <dbReference type="ARBA" id="ARBA00022842"/>
    </source>
</evidence>
<dbReference type="SMART" id="SM00322">
    <property type="entry name" value="KH"/>
    <property type="match status" value="1"/>
</dbReference>
<dbReference type="STRING" id="452.Lspi_0878"/>
<dbReference type="SUPFAM" id="SSF54211">
    <property type="entry name" value="Ribosomal protein S5 domain 2-like"/>
    <property type="match status" value="2"/>
</dbReference>
<protein>
    <recommendedName>
        <fullName evidence="8">Polyribonucleotide nucleotidyltransferase</fullName>
        <ecNumber evidence="8">2.7.7.8</ecNumber>
    </recommendedName>
    <alternativeName>
        <fullName evidence="8">Polynucleotide phosphorylase</fullName>
        <shortName evidence="8">PNPase</shortName>
    </alternativeName>
</protein>
<dbReference type="GO" id="GO:0003723">
    <property type="term" value="F:RNA binding"/>
    <property type="evidence" value="ECO:0007669"/>
    <property type="project" value="UniProtKB-UniRule"/>
</dbReference>
<dbReference type="InterPro" id="IPR020568">
    <property type="entry name" value="Ribosomal_Su5_D2-typ_SF"/>
</dbReference>
<dbReference type="PROSITE" id="PS50126">
    <property type="entry name" value="S1"/>
    <property type="match status" value="1"/>
</dbReference>
<dbReference type="Gene3D" id="2.40.50.140">
    <property type="entry name" value="Nucleic acid-binding proteins"/>
    <property type="match status" value="1"/>
</dbReference>
<feature type="domain" description="S1 motif" evidence="10">
    <location>
        <begin position="621"/>
        <end position="689"/>
    </location>
</feature>
<evidence type="ECO:0000256" key="1">
    <source>
        <dbReference type="ARBA" id="ARBA00007404"/>
    </source>
</evidence>
<reference evidence="11 12" key="1">
    <citation type="submission" date="2015-11" db="EMBL/GenBank/DDBJ databases">
        <title>Genomic analysis of 38 Legionella species identifies large and diverse effector repertoires.</title>
        <authorList>
            <person name="Burstein D."/>
            <person name="Amaro F."/>
            <person name="Zusman T."/>
            <person name="Lifshitz Z."/>
            <person name="Cohen O."/>
            <person name="Gilbert J.A."/>
            <person name="Pupko T."/>
            <person name="Shuman H.A."/>
            <person name="Segal G."/>
        </authorList>
    </citation>
    <scope>NUCLEOTIDE SEQUENCE [LARGE SCALE GENOMIC DNA]</scope>
    <source>
        <strain evidence="11 12">Mt.St.Helens-9</strain>
    </source>
</reference>
<evidence type="ECO:0000313" key="11">
    <source>
        <dbReference type="EMBL" id="KTD64711.1"/>
    </source>
</evidence>
<dbReference type="InterPro" id="IPR036345">
    <property type="entry name" value="ExoRNase_PH_dom2_sf"/>
</dbReference>
<proteinExistence type="inferred from homology"/>
<dbReference type="AlphaFoldDB" id="A0A0W0Z6E4"/>
<dbReference type="CDD" id="cd11364">
    <property type="entry name" value="RNase_PH_PNPase_2"/>
    <property type="match status" value="1"/>
</dbReference>
<dbReference type="InterPro" id="IPR003029">
    <property type="entry name" value="S1_domain"/>
</dbReference>
<dbReference type="GO" id="GO:0000287">
    <property type="term" value="F:magnesium ion binding"/>
    <property type="evidence" value="ECO:0007669"/>
    <property type="project" value="UniProtKB-UniRule"/>
</dbReference>
<comment type="cofactor">
    <cofactor evidence="8">
        <name>Mg(2+)</name>
        <dbReference type="ChEBI" id="CHEBI:18420"/>
    </cofactor>
</comment>
<dbReference type="Proteomes" id="UP000054877">
    <property type="component" value="Unassembled WGS sequence"/>
</dbReference>
<feature type="binding site" evidence="8">
    <location>
        <position position="491"/>
    </location>
    <ligand>
        <name>Mg(2+)</name>
        <dbReference type="ChEBI" id="CHEBI:18420"/>
    </ligand>
</feature>
<keyword evidence="7 8" id="KW-0694">RNA-binding</keyword>
<dbReference type="PIRSF" id="PIRSF005499">
    <property type="entry name" value="PNPase"/>
    <property type="match status" value="1"/>
</dbReference>
<comment type="similarity">
    <text evidence="1 8">Belongs to the polyribonucleotide nucleotidyltransferase family.</text>
</comment>
<evidence type="ECO:0000256" key="7">
    <source>
        <dbReference type="ARBA" id="ARBA00022884"/>
    </source>
</evidence>
<evidence type="ECO:0000256" key="9">
    <source>
        <dbReference type="SAM" id="MobiDB-lite"/>
    </source>
</evidence>
<dbReference type="EC" id="2.7.7.8" evidence="8"/>
<dbReference type="InterPro" id="IPR027408">
    <property type="entry name" value="PNPase/RNase_PH_dom_sf"/>
</dbReference>
<evidence type="ECO:0000256" key="3">
    <source>
        <dbReference type="ARBA" id="ARBA00022679"/>
    </source>
</evidence>
<dbReference type="InterPro" id="IPR004087">
    <property type="entry name" value="KH_dom"/>
</dbReference>
<dbReference type="SUPFAM" id="SSF55666">
    <property type="entry name" value="Ribonuclease PH domain 2-like"/>
    <property type="match status" value="2"/>
</dbReference>
<gene>
    <name evidence="8 11" type="primary">pnp</name>
    <name evidence="11" type="ORF">Lspi_0878</name>
</gene>
<dbReference type="Pfam" id="PF00575">
    <property type="entry name" value="S1"/>
    <property type="match status" value="1"/>
</dbReference>
<dbReference type="EMBL" id="LNYX01000012">
    <property type="protein sequence ID" value="KTD64711.1"/>
    <property type="molecule type" value="Genomic_DNA"/>
</dbReference>
<dbReference type="FunFam" id="3.30.230.70:FF:000002">
    <property type="entry name" value="Polyribonucleotide nucleotidyltransferase"/>
    <property type="match status" value="1"/>
</dbReference>
<dbReference type="InterPro" id="IPR012162">
    <property type="entry name" value="PNPase"/>
</dbReference>
<evidence type="ECO:0000313" key="12">
    <source>
        <dbReference type="Proteomes" id="UP000054877"/>
    </source>
</evidence>
<dbReference type="Pfam" id="PF03725">
    <property type="entry name" value="RNase_PH_C"/>
    <property type="match status" value="2"/>
</dbReference>
<dbReference type="PATRIC" id="fig|452.5.peg.960"/>
<comment type="catalytic activity">
    <reaction evidence="8">
        <text>RNA(n+1) + phosphate = RNA(n) + a ribonucleoside 5'-diphosphate</text>
        <dbReference type="Rhea" id="RHEA:22096"/>
        <dbReference type="Rhea" id="RHEA-COMP:14527"/>
        <dbReference type="Rhea" id="RHEA-COMP:17342"/>
        <dbReference type="ChEBI" id="CHEBI:43474"/>
        <dbReference type="ChEBI" id="CHEBI:57930"/>
        <dbReference type="ChEBI" id="CHEBI:140395"/>
        <dbReference type="EC" id="2.7.7.8"/>
    </reaction>
</comment>
<keyword evidence="12" id="KW-1185">Reference proteome</keyword>
<dbReference type="GO" id="GO:0000175">
    <property type="term" value="F:3'-5'-RNA exonuclease activity"/>
    <property type="evidence" value="ECO:0007669"/>
    <property type="project" value="TreeGrafter"/>
</dbReference>
<keyword evidence="5 8" id="KW-0479">Metal-binding</keyword>
<dbReference type="PROSITE" id="PS50084">
    <property type="entry name" value="KH_TYPE_1"/>
    <property type="match status" value="1"/>
</dbReference>
<dbReference type="Pfam" id="PF03726">
    <property type="entry name" value="PNPase"/>
    <property type="match status" value="1"/>
</dbReference>
<dbReference type="InterPro" id="IPR036612">
    <property type="entry name" value="KH_dom_type_1_sf"/>
</dbReference>
<dbReference type="CDD" id="cd11363">
    <property type="entry name" value="RNase_PH_PNPase_1"/>
    <property type="match status" value="1"/>
</dbReference>
<dbReference type="CDD" id="cd02393">
    <property type="entry name" value="KH-I_PNPase"/>
    <property type="match status" value="1"/>
</dbReference>
<comment type="subcellular location">
    <subcellularLocation>
        <location evidence="8">Cytoplasm</location>
    </subcellularLocation>
</comment>
<dbReference type="SUPFAM" id="SSF50249">
    <property type="entry name" value="Nucleic acid-binding proteins"/>
    <property type="match status" value="1"/>
</dbReference>